<reference evidence="1 2" key="1">
    <citation type="submission" date="2016-02" db="EMBL/GenBank/DDBJ databases">
        <authorList>
            <consortium name="Pathogen Informatics"/>
        </authorList>
    </citation>
    <scope>NUCLEOTIDE SEQUENCE [LARGE SCALE GENOMIC DNA]</scope>
    <source>
        <strain evidence="1 2">RC20</strain>
    </source>
</reference>
<protein>
    <submittedName>
        <fullName evidence="1">Uncharacterized protein</fullName>
    </submittedName>
</protein>
<sequence length="110" mass="13107">MLSYINLDSFELKITQSQEKITKLYYQIILNIKQPQTTISSKQNSHQIKLRLKLIKNFKNDNFAPTKQATFYKLIKNCPINKNFKYLVTKTYAIKFLKLPSRFKIKNLED</sequence>
<proteinExistence type="predicted"/>
<evidence type="ECO:0000313" key="1">
    <source>
        <dbReference type="EMBL" id="CZE46219.1"/>
    </source>
</evidence>
<dbReference type="EMBL" id="FIZP01000001">
    <property type="protein sequence ID" value="CZE46219.1"/>
    <property type="molecule type" value="Genomic_DNA"/>
</dbReference>
<dbReference type="AlphaFoldDB" id="A0A128EBA9"/>
<keyword evidence="2" id="KW-1185">Reference proteome</keyword>
<evidence type="ECO:0000313" key="2">
    <source>
        <dbReference type="Proteomes" id="UP000069632"/>
    </source>
</evidence>
<organism evidence="1 2">
    <name type="scientific">Campylobacter geochelonis</name>
    <dbReference type="NCBI Taxonomy" id="1780362"/>
    <lineage>
        <taxon>Bacteria</taxon>
        <taxon>Pseudomonadati</taxon>
        <taxon>Campylobacterota</taxon>
        <taxon>Epsilonproteobacteria</taxon>
        <taxon>Campylobacterales</taxon>
        <taxon>Campylobacteraceae</taxon>
        <taxon>Campylobacter</taxon>
    </lineage>
</organism>
<dbReference type="Proteomes" id="UP000069632">
    <property type="component" value="Unassembled WGS sequence"/>
</dbReference>
<accession>A0A128EBA9</accession>
<name>A0A128EBA9_9BACT</name>
<gene>
    <name evidence="1" type="ORF">ERS672216_00257</name>
</gene>